<dbReference type="EMBL" id="CAJPEV010000927">
    <property type="protein sequence ID" value="CAG0889560.1"/>
    <property type="molecule type" value="Genomic_DNA"/>
</dbReference>
<organism evidence="1">
    <name type="scientific">Darwinula stevensoni</name>
    <dbReference type="NCBI Taxonomy" id="69355"/>
    <lineage>
        <taxon>Eukaryota</taxon>
        <taxon>Metazoa</taxon>
        <taxon>Ecdysozoa</taxon>
        <taxon>Arthropoda</taxon>
        <taxon>Crustacea</taxon>
        <taxon>Oligostraca</taxon>
        <taxon>Ostracoda</taxon>
        <taxon>Podocopa</taxon>
        <taxon>Podocopida</taxon>
        <taxon>Darwinulocopina</taxon>
        <taxon>Darwinuloidea</taxon>
        <taxon>Darwinulidae</taxon>
        <taxon>Darwinula</taxon>
    </lineage>
</organism>
<accession>A0A7R8X7Y7</accession>
<name>A0A7R8X7Y7_9CRUS</name>
<dbReference type="AlphaFoldDB" id="A0A7R8X7Y7"/>
<evidence type="ECO:0000313" key="2">
    <source>
        <dbReference type="Proteomes" id="UP000677054"/>
    </source>
</evidence>
<gene>
    <name evidence="1" type="ORF">DSTB1V02_LOCUS5565</name>
</gene>
<feature type="non-terminal residue" evidence="1">
    <location>
        <position position="1"/>
    </location>
</feature>
<keyword evidence="2" id="KW-1185">Reference proteome</keyword>
<protein>
    <submittedName>
        <fullName evidence="1">Uncharacterized protein</fullName>
    </submittedName>
</protein>
<evidence type="ECO:0000313" key="1">
    <source>
        <dbReference type="EMBL" id="CAD7245698.1"/>
    </source>
</evidence>
<reference evidence="1" key="1">
    <citation type="submission" date="2020-11" db="EMBL/GenBank/DDBJ databases">
        <authorList>
            <person name="Tran Van P."/>
        </authorList>
    </citation>
    <scope>NUCLEOTIDE SEQUENCE</scope>
</reference>
<sequence length="102" mass="11552">MTLGPLGLADASPVLSDLDGETMRRFDHAAFRYRNRKNCPVDMTLQCYTFQLPATLLCRRSAFTYNGKRYGGRSSQFLRRDFLGYVQAFSGCGTHDEMLNPS</sequence>
<proteinExistence type="predicted"/>
<dbReference type="Proteomes" id="UP000677054">
    <property type="component" value="Unassembled WGS sequence"/>
</dbReference>
<dbReference type="EMBL" id="LR900444">
    <property type="protein sequence ID" value="CAD7245698.1"/>
    <property type="molecule type" value="Genomic_DNA"/>
</dbReference>